<gene>
    <name evidence="1" type="ORF">ACFPRA_14880</name>
</gene>
<dbReference type="Proteomes" id="UP001596109">
    <property type="component" value="Unassembled WGS sequence"/>
</dbReference>
<name>A0ABW0TLF5_9BACL</name>
<comment type="caution">
    <text evidence="1">The sequence shown here is derived from an EMBL/GenBank/DDBJ whole genome shotgun (WGS) entry which is preliminary data.</text>
</comment>
<dbReference type="RefSeq" id="WP_381436229.1">
    <property type="nucleotide sequence ID" value="NZ_JBHSNO010000007.1"/>
</dbReference>
<protein>
    <submittedName>
        <fullName evidence="1">Uncharacterized protein</fullName>
    </submittedName>
</protein>
<dbReference type="EMBL" id="JBHSNO010000007">
    <property type="protein sequence ID" value="MFC5590187.1"/>
    <property type="molecule type" value="Genomic_DNA"/>
</dbReference>
<accession>A0ABW0TLF5</accession>
<evidence type="ECO:0000313" key="2">
    <source>
        <dbReference type="Proteomes" id="UP001596109"/>
    </source>
</evidence>
<evidence type="ECO:0000313" key="1">
    <source>
        <dbReference type="EMBL" id="MFC5590187.1"/>
    </source>
</evidence>
<proteinExistence type="predicted"/>
<organism evidence="1 2">
    <name type="scientific">Sporosarcina soli</name>
    <dbReference type="NCBI Taxonomy" id="334736"/>
    <lineage>
        <taxon>Bacteria</taxon>
        <taxon>Bacillati</taxon>
        <taxon>Bacillota</taxon>
        <taxon>Bacilli</taxon>
        <taxon>Bacillales</taxon>
        <taxon>Caryophanaceae</taxon>
        <taxon>Sporosarcina</taxon>
    </lineage>
</organism>
<sequence>MEHLPIDPTEMELRQNKDFMAILKMIGEGSPIYEDLDEVEAKPVRKEFEGYDESELPKYYQ</sequence>
<reference evidence="2" key="1">
    <citation type="journal article" date="2019" name="Int. J. Syst. Evol. Microbiol.">
        <title>The Global Catalogue of Microorganisms (GCM) 10K type strain sequencing project: providing services to taxonomists for standard genome sequencing and annotation.</title>
        <authorList>
            <consortium name="The Broad Institute Genomics Platform"/>
            <consortium name="The Broad Institute Genome Sequencing Center for Infectious Disease"/>
            <person name="Wu L."/>
            <person name="Ma J."/>
        </authorList>
    </citation>
    <scope>NUCLEOTIDE SEQUENCE [LARGE SCALE GENOMIC DNA]</scope>
    <source>
        <strain evidence="2">CGMCC 4.1434</strain>
    </source>
</reference>
<keyword evidence="2" id="KW-1185">Reference proteome</keyword>